<dbReference type="PANTHER" id="PTHR33507">
    <property type="entry name" value="INNER MEMBRANE PROTEIN YBBJ"/>
    <property type="match status" value="1"/>
</dbReference>
<evidence type="ECO:0000256" key="1">
    <source>
        <dbReference type="ARBA" id="ARBA00004141"/>
    </source>
</evidence>
<comment type="subcellular location">
    <subcellularLocation>
        <location evidence="1">Membrane</location>
        <topology evidence="1">Multi-pass membrane protein</topology>
    </subcellularLocation>
</comment>
<protein>
    <submittedName>
        <fullName evidence="10">ATP-dependent Clp protease proteolytic subunit</fullName>
    </submittedName>
</protein>
<keyword evidence="10" id="KW-0645">Protease</keyword>
<accession>A0A9X4KNE1</accession>
<dbReference type="InterPro" id="IPR029045">
    <property type="entry name" value="ClpP/crotonase-like_dom_sf"/>
</dbReference>
<gene>
    <name evidence="10" type="ORF">OMP38_21980</name>
</gene>
<keyword evidence="2 5" id="KW-0812">Transmembrane</keyword>
<feature type="signal peptide" evidence="6">
    <location>
        <begin position="1"/>
        <end position="33"/>
    </location>
</feature>
<feature type="transmembrane region" description="Helical" evidence="5">
    <location>
        <begin position="268"/>
        <end position="301"/>
    </location>
</feature>
<organism evidence="10 11">
    <name type="scientific">Cohnella ginsengisoli</name>
    <dbReference type="NCBI Taxonomy" id="425004"/>
    <lineage>
        <taxon>Bacteria</taxon>
        <taxon>Bacillati</taxon>
        <taxon>Bacillota</taxon>
        <taxon>Bacilli</taxon>
        <taxon>Bacillales</taxon>
        <taxon>Paenibacillaceae</taxon>
        <taxon>Cohnella</taxon>
    </lineage>
</organism>
<evidence type="ECO:0000313" key="10">
    <source>
        <dbReference type="EMBL" id="MDG0793217.1"/>
    </source>
</evidence>
<feature type="domain" description="NfeD1b N-terminal" evidence="9">
    <location>
        <begin position="55"/>
        <end position="244"/>
    </location>
</feature>
<dbReference type="SUPFAM" id="SSF52096">
    <property type="entry name" value="ClpP/crotonase"/>
    <property type="match status" value="1"/>
</dbReference>
<reference evidence="10 11" key="1">
    <citation type="submission" date="2022-10" db="EMBL/GenBank/DDBJ databases">
        <title>Comparative genomic analysis of Cohnella hashimotonis sp. nov., isolated from the International Space Station.</title>
        <authorList>
            <person name="Simpson A."/>
            <person name="Venkateswaran K."/>
        </authorList>
    </citation>
    <scope>NUCLEOTIDE SEQUENCE [LARGE SCALE GENOMIC DNA]</scope>
    <source>
        <strain evidence="10 11">DSM 18997</strain>
    </source>
</reference>
<dbReference type="Pfam" id="PF25145">
    <property type="entry name" value="NfeD1b_N"/>
    <property type="match status" value="1"/>
</dbReference>
<dbReference type="AlphaFoldDB" id="A0A9X4KNE1"/>
<proteinExistence type="predicted"/>
<dbReference type="Proteomes" id="UP001153387">
    <property type="component" value="Unassembled WGS sequence"/>
</dbReference>
<evidence type="ECO:0000259" key="8">
    <source>
        <dbReference type="Pfam" id="PF24961"/>
    </source>
</evidence>
<evidence type="ECO:0000256" key="4">
    <source>
        <dbReference type="ARBA" id="ARBA00023136"/>
    </source>
</evidence>
<dbReference type="Gene3D" id="3.90.226.10">
    <property type="entry name" value="2-enoyl-CoA Hydratase, Chain A, domain 1"/>
    <property type="match status" value="1"/>
</dbReference>
<dbReference type="Pfam" id="PF24961">
    <property type="entry name" value="NfeD_membrane"/>
    <property type="match status" value="1"/>
</dbReference>
<dbReference type="GO" id="GO:0005886">
    <property type="term" value="C:plasma membrane"/>
    <property type="evidence" value="ECO:0007669"/>
    <property type="project" value="TreeGrafter"/>
</dbReference>
<evidence type="ECO:0000256" key="2">
    <source>
        <dbReference type="ARBA" id="ARBA00022692"/>
    </source>
</evidence>
<dbReference type="CDD" id="cd07021">
    <property type="entry name" value="Clp_protease_NfeD_like"/>
    <property type="match status" value="1"/>
</dbReference>
<feature type="chain" id="PRO_5040872096" evidence="6">
    <location>
        <begin position="34"/>
        <end position="469"/>
    </location>
</feature>
<keyword evidence="10" id="KW-0378">Hydrolase</keyword>
<dbReference type="GO" id="GO:0008233">
    <property type="term" value="F:peptidase activity"/>
    <property type="evidence" value="ECO:0007669"/>
    <property type="project" value="UniProtKB-KW"/>
</dbReference>
<evidence type="ECO:0000256" key="6">
    <source>
        <dbReference type="SAM" id="SignalP"/>
    </source>
</evidence>
<sequence length="469" mass="49209">MTRQGETKAKTRRTRARLMWPLATLLLLAFSFAASEPSAKAETKASPAAAKGYSVYVIPVTMTVERGLASFLDRALTEAEEAGAALAVLEIDTPGGSLASAEAIGERIRSAKIPTMAFVKGKAASAGAYIALNANRLYMSPGSTIGAAMVVNAAGEAVESPKIVSFWSKQMSSAAEMNGRDGRIAVGMVDPNAVVEIKGLNRTKPKGEIISLSADEALKAGYAEGQAETVDQAIAAEGLAELTVVHENPTLAERVSQTLTSQAISTLLLIVGIAGILIELVVPGFGVPGILGLLSFGLYFFGQQIAGFAGRESIVLFVAGVVFIVLEMFVPSFGILGLLGGAGIVSGVVTAAYDTGNAFESLGYALLIALVLVLFVAYVFRRRGIWNRFILQERLTAEQGFVPSGDDRELLVGSEGMTLSPLRPSGVAEIGGRRVDVISSGQFLNAGQRIEVVSVDGTRILVRAMHQTE</sequence>
<keyword evidence="11" id="KW-1185">Reference proteome</keyword>
<dbReference type="Gene3D" id="2.40.50.140">
    <property type="entry name" value="Nucleic acid-binding proteins"/>
    <property type="match status" value="1"/>
</dbReference>
<keyword evidence="6" id="KW-0732">Signal</keyword>
<dbReference type="SUPFAM" id="SSF141322">
    <property type="entry name" value="NfeD domain-like"/>
    <property type="match status" value="1"/>
</dbReference>
<dbReference type="InterPro" id="IPR052165">
    <property type="entry name" value="Membrane_assoc_protease"/>
</dbReference>
<comment type="caution">
    <text evidence="10">The sequence shown here is derived from an EMBL/GenBank/DDBJ whole genome shotgun (WGS) entry which is preliminary data.</text>
</comment>
<evidence type="ECO:0000256" key="5">
    <source>
        <dbReference type="SAM" id="Phobius"/>
    </source>
</evidence>
<evidence type="ECO:0000313" key="11">
    <source>
        <dbReference type="Proteomes" id="UP001153387"/>
    </source>
</evidence>
<dbReference type="InterPro" id="IPR012340">
    <property type="entry name" value="NA-bd_OB-fold"/>
</dbReference>
<evidence type="ECO:0000256" key="3">
    <source>
        <dbReference type="ARBA" id="ARBA00022989"/>
    </source>
</evidence>
<dbReference type="InterPro" id="IPR056738">
    <property type="entry name" value="NfeD1b_N"/>
</dbReference>
<feature type="transmembrane region" description="Helical" evidence="5">
    <location>
        <begin position="362"/>
        <end position="380"/>
    </location>
</feature>
<dbReference type="GO" id="GO:0006508">
    <property type="term" value="P:proteolysis"/>
    <property type="evidence" value="ECO:0007669"/>
    <property type="project" value="UniProtKB-KW"/>
</dbReference>
<feature type="transmembrane region" description="Helical" evidence="5">
    <location>
        <begin position="313"/>
        <end position="342"/>
    </location>
</feature>
<dbReference type="InterPro" id="IPR056739">
    <property type="entry name" value="NfeD_membrane"/>
</dbReference>
<feature type="domain" description="NfeD integral membrane" evidence="8">
    <location>
        <begin position="264"/>
        <end position="381"/>
    </location>
</feature>
<evidence type="ECO:0000259" key="7">
    <source>
        <dbReference type="Pfam" id="PF01957"/>
    </source>
</evidence>
<dbReference type="InterPro" id="IPR002810">
    <property type="entry name" value="NfeD-like_C"/>
</dbReference>
<feature type="domain" description="NfeD-like C-terminal" evidence="7">
    <location>
        <begin position="409"/>
        <end position="463"/>
    </location>
</feature>
<dbReference type="Pfam" id="PF01957">
    <property type="entry name" value="NfeD"/>
    <property type="match status" value="1"/>
</dbReference>
<name>A0A9X4KNE1_9BACL</name>
<dbReference type="RefSeq" id="WP_277567030.1">
    <property type="nucleotide sequence ID" value="NZ_JAPDHZ010000004.1"/>
</dbReference>
<keyword evidence="4 5" id="KW-0472">Membrane</keyword>
<evidence type="ECO:0000259" key="9">
    <source>
        <dbReference type="Pfam" id="PF25145"/>
    </source>
</evidence>
<dbReference type="PANTHER" id="PTHR33507:SF3">
    <property type="entry name" value="INNER MEMBRANE PROTEIN YBBJ"/>
    <property type="match status" value="1"/>
</dbReference>
<dbReference type="EMBL" id="JAPDHZ010000004">
    <property type="protein sequence ID" value="MDG0793217.1"/>
    <property type="molecule type" value="Genomic_DNA"/>
</dbReference>
<keyword evidence="3 5" id="KW-1133">Transmembrane helix</keyword>